<organism evidence="1 2">
    <name type="scientific">Dipteronia sinensis</name>
    <dbReference type="NCBI Taxonomy" id="43782"/>
    <lineage>
        <taxon>Eukaryota</taxon>
        <taxon>Viridiplantae</taxon>
        <taxon>Streptophyta</taxon>
        <taxon>Embryophyta</taxon>
        <taxon>Tracheophyta</taxon>
        <taxon>Spermatophyta</taxon>
        <taxon>Magnoliopsida</taxon>
        <taxon>eudicotyledons</taxon>
        <taxon>Gunneridae</taxon>
        <taxon>Pentapetalae</taxon>
        <taxon>rosids</taxon>
        <taxon>malvids</taxon>
        <taxon>Sapindales</taxon>
        <taxon>Sapindaceae</taxon>
        <taxon>Hippocastanoideae</taxon>
        <taxon>Acereae</taxon>
        <taxon>Dipteronia</taxon>
    </lineage>
</organism>
<proteinExistence type="predicted"/>
<protein>
    <submittedName>
        <fullName evidence="1">Uncharacterized protein</fullName>
    </submittedName>
</protein>
<accession>A0AAE0A4Y8</accession>
<evidence type="ECO:0000313" key="1">
    <source>
        <dbReference type="EMBL" id="KAK3200447.1"/>
    </source>
</evidence>
<dbReference type="EMBL" id="JANJYJ010000007">
    <property type="protein sequence ID" value="KAK3200447.1"/>
    <property type="molecule type" value="Genomic_DNA"/>
</dbReference>
<evidence type="ECO:0000313" key="2">
    <source>
        <dbReference type="Proteomes" id="UP001281410"/>
    </source>
</evidence>
<name>A0AAE0A4Y8_9ROSI</name>
<sequence>MRSWTKAYKSSGDQSKRLEGELAAINEKAEELGWTDVLRQERTVCLVKLWKNIRLDEQKWRQVSRVKWVKEGDRNSRFFHLVSNMRRKSNFIGEISISGRSCSGLAQVGEGIFKFFKDHFKNVGWTRPRIADVHLKKISEEESLFLEADFSITEVWPALRDCDDKKLGLFKGLSVDQFDRVFVQNPAKVLANRLKFVMNVGDWADSNDLCEGASDHG</sequence>
<comment type="caution">
    <text evidence="1">The sequence shown here is derived from an EMBL/GenBank/DDBJ whole genome shotgun (WGS) entry which is preliminary data.</text>
</comment>
<dbReference type="AlphaFoldDB" id="A0AAE0A4Y8"/>
<keyword evidence="2" id="KW-1185">Reference proteome</keyword>
<gene>
    <name evidence="1" type="ORF">Dsin_023862</name>
</gene>
<dbReference type="Proteomes" id="UP001281410">
    <property type="component" value="Unassembled WGS sequence"/>
</dbReference>
<reference evidence="1" key="1">
    <citation type="journal article" date="2023" name="Plant J.">
        <title>Genome sequences and population genomics provide insights into the demographic history, inbreeding, and mutation load of two 'living fossil' tree species of Dipteronia.</title>
        <authorList>
            <person name="Feng Y."/>
            <person name="Comes H.P."/>
            <person name="Chen J."/>
            <person name="Zhu S."/>
            <person name="Lu R."/>
            <person name="Zhang X."/>
            <person name="Li P."/>
            <person name="Qiu J."/>
            <person name="Olsen K.M."/>
            <person name="Qiu Y."/>
        </authorList>
    </citation>
    <scope>NUCLEOTIDE SEQUENCE</scope>
    <source>
        <strain evidence="1">NBL</strain>
    </source>
</reference>